<evidence type="ECO:0000256" key="6">
    <source>
        <dbReference type="PROSITE-ProRule" id="PRU10141"/>
    </source>
</evidence>
<keyword evidence="4" id="KW-0418">Kinase</keyword>
<reference evidence="9" key="1">
    <citation type="submission" date="2023-10" db="EMBL/GenBank/DDBJ databases">
        <authorList>
            <person name="Chen Y."/>
            <person name="Shah S."/>
            <person name="Dougan E. K."/>
            <person name="Thang M."/>
            <person name="Chan C."/>
        </authorList>
    </citation>
    <scope>NUCLEOTIDE SEQUENCE [LARGE SCALE GENOMIC DNA]</scope>
</reference>
<keyword evidence="2" id="KW-0808">Transferase</keyword>
<gene>
    <name evidence="9" type="ORF">PCOR1329_LOCUS49506</name>
</gene>
<organism evidence="9 10">
    <name type="scientific">Prorocentrum cordatum</name>
    <dbReference type="NCBI Taxonomy" id="2364126"/>
    <lineage>
        <taxon>Eukaryota</taxon>
        <taxon>Sar</taxon>
        <taxon>Alveolata</taxon>
        <taxon>Dinophyceae</taxon>
        <taxon>Prorocentrales</taxon>
        <taxon>Prorocentraceae</taxon>
        <taxon>Prorocentrum</taxon>
    </lineage>
</organism>
<dbReference type="InterPro" id="IPR008271">
    <property type="entry name" value="Ser/Thr_kinase_AS"/>
</dbReference>
<dbReference type="InterPro" id="IPR001245">
    <property type="entry name" value="Ser-Thr/Tyr_kinase_cat_dom"/>
</dbReference>
<evidence type="ECO:0000256" key="7">
    <source>
        <dbReference type="RuleBase" id="RU000304"/>
    </source>
</evidence>
<dbReference type="SMART" id="SM00220">
    <property type="entry name" value="S_TKc"/>
    <property type="match status" value="1"/>
</dbReference>
<dbReference type="PIRSF" id="PIRSF000615">
    <property type="entry name" value="TyrPK_CSF1-R"/>
    <property type="match status" value="1"/>
</dbReference>
<dbReference type="CDD" id="cd13999">
    <property type="entry name" value="STKc_MAP3K-like"/>
    <property type="match status" value="1"/>
</dbReference>
<keyword evidence="3 6" id="KW-0547">Nucleotide-binding</keyword>
<dbReference type="PANTHER" id="PTHR44329:SF288">
    <property type="entry name" value="MITOGEN-ACTIVATED PROTEIN KINASE KINASE KINASE 20"/>
    <property type="match status" value="1"/>
</dbReference>
<protein>
    <recommendedName>
        <fullName evidence="8">Protein kinase domain-containing protein</fullName>
    </recommendedName>
</protein>
<evidence type="ECO:0000256" key="4">
    <source>
        <dbReference type="ARBA" id="ARBA00022777"/>
    </source>
</evidence>
<feature type="binding site" evidence="6">
    <location>
        <position position="79"/>
    </location>
    <ligand>
        <name>ATP</name>
        <dbReference type="ChEBI" id="CHEBI:30616"/>
    </ligand>
</feature>
<dbReference type="InterPro" id="IPR017441">
    <property type="entry name" value="Protein_kinase_ATP_BS"/>
</dbReference>
<dbReference type="PANTHER" id="PTHR44329">
    <property type="entry name" value="SERINE/THREONINE-PROTEIN KINASE TNNI3K-RELATED"/>
    <property type="match status" value="1"/>
</dbReference>
<sequence length="327" mass="36568">MALPPGRWRMGHSVASPAERAALKGEGKGPQVLQVELQALNLEPEQRITYGGEIGSGISATVFEGTLERDGVLLPVAIKRFRQEVKLTLPKSVVDLGRELRILAKISHPNLLHLYGVVPNDPPEFVTELCRGGNAFNLLHVQQDLEISWRQKLKICSDTAAGIGYLHGLSPAILHRDLKSLNLLLVDEFTGEEDGEITIKVCDFGLSRLKEGEEERSLMTKNVGTTNWLAPEVVGVGAVSYNEKVDVYSFSMTMFEVICREVPFEDDDPTGVIRRVKRGERPDLEAVPPDCPEPLQRLMEDCWHAEPSRRPCFDRISRRLEDIQQEL</sequence>
<dbReference type="InterPro" id="IPR051681">
    <property type="entry name" value="Ser/Thr_Kinases-Pseudokinases"/>
</dbReference>
<accession>A0ABN9UL68</accession>
<comment type="caution">
    <text evidence="9">The sequence shown here is derived from an EMBL/GenBank/DDBJ whole genome shotgun (WGS) entry which is preliminary data.</text>
</comment>
<evidence type="ECO:0000256" key="1">
    <source>
        <dbReference type="ARBA" id="ARBA00022527"/>
    </source>
</evidence>
<dbReference type="PROSITE" id="PS50011">
    <property type="entry name" value="PROTEIN_KINASE_DOM"/>
    <property type="match status" value="1"/>
</dbReference>
<keyword evidence="10" id="KW-1185">Reference proteome</keyword>
<dbReference type="InterPro" id="IPR000719">
    <property type="entry name" value="Prot_kinase_dom"/>
</dbReference>
<dbReference type="PROSITE" id="PS00108">
    <property type="entry name" value="PROTEIN_KINASE_ST"/>
    <property type="match status" value="1"/>
</dbReference>
<dbReference type="InterPro" id="IPR011009">
    <property type="entry name" value="Kinase-like_dom_sf"/>
</dbReference>
<keyword evidence="5 6" id="KW-0067">ATP-binding</keyword>
<dbReference type="Pfam" id="PF07714">
    <property type="entry name" value="PK_Tyr_Ser-Thr"/>
    <property type="match status" value="1"/>
</dbReference>
<evidence type="ECO:0000313" key="9">
    <source>
        <dbReference type="EMBL" id="CAK0860588.1"/>
    </source>
</evidence>
<dbReference type="Proteomes" id="UP001189429">
    <property type="component" value="Unassembled WGS sequence"/>
</dbReference>
<dbReference type="EMBL" id="CAUYUJ010015993">
    <property type="protein sequence ID" value="CAK0860588.1"/>
    <property type="molecule type" value="Genomic_DNA"/>
</dbReference>
<comment type="similarity">
    <text evidence="7">Belongs to the protein kinase superfamily.</text>
</comment>
<keyword evidence="1 7" id="KW-0723">Serine/threonine-protein kinase</keyword>
<evidence type="ECO:0000256" key="3">
    <source>
        <dbReference type="ARBA" id="ARBA00022741"/>
    </source>
</evidence>
<name>A0ABN9UL68_9DINO</name>
<evidence type="ECO:0000313" key="10">
    <source>
        <dbReference type="Proteomes" id="UP001189429"/>
    </source>
</evidence>
<proteinExistence type="inferred from homology"/>
<feature type="domain" description="Protein kinase" evidence="8">
    <location>
        <begin position="48"/>
        <end position="327"/>
    </location>
</feature>
<evidence type="ECO:0000259" key="8">
    <source>
        <dbReference type="PROSITE" id="PS50011"/>
    </source>
</evidence>
<dbReference type="SUPFAM" id="SSF56112">
    <property type="entry name" value="Protein kinase-like (PK-like)"/>
    <property type="match status" value="1"/>
</dbReference>
<dbReference type="PROSITE" id="PS00107">
    <property type="entry name" value="PROTEIN_KINASE_ATP"/>
    <property type="match status" value="1"/>
</dbReference>
<evidence type="ECO:0000256" key="2">
    <source>
        <dbReference type="ARBA" id="ARBA00022679"/>
    </source>
</evidence>
<evidence type="ECO:0000256" key="5">
    <source>
        <dbReference type="ARBA" id="ARBA00022840"/>
    </source>
</evidence>
<dbReference type="Gene3D" id="1.10.510.10">
    <property type="entry name" value="Transferase(Phosphotransferase) domain 1"/>
    <property type="match status" value="1"/>
</dbReference>